<dbReference type="InterPro" id="IPR002893">
    <property type="entry name" value="Znf_MYND"/>
</dbReference>
<evidence type="ECO:0000256" key="1">
    <source>
        <dbReference type="ARBA" id="ARBA00022723"/>
    </source>
</evidence>
<dbReference type="InterPro" id="IPR012912">
    <property type="entry name" value="Plasmid_pRiA4b_Orf3-like"/>
</dbReference>
<evidence type="ECO:0000259" key="7">
    <source>
        <dbReference type="Pfam" id="PF07929"/>
    </source>
</evidence>
<reference evidence="8 9" key="1">
    <citation type="submission" date="2014-04" db="EMBL/GenBank/DDBJ databases">
        <authorList>
            <consortium name="DOE Joint Genome Institute"/>
            <person name="Kuo A."/>
            <person name="Gay G."/>
            <person name="Dore J."/>
            <person name="Kohler A."/>
            <person name="Nagy L.G."/>
            <person name="Floudas D."/>
            <person name="Copeland A."/>
            <person name="Barry K.W."/>
            <person name="Cichocki N."/>
            <person name="Veneault-Fourrey C."/>
            <person name="LaButti K."/>
            <person name="Lindquist E.A."/>
            <person name="Lipzen A."/>
            <person name="Lundell T."/>
            <person name="Morin E."/>
            <person name="Murat C."/>
            <person name="Sun H."/>
            <person name="Tunlid A."/>
            <person name="Henrissat B."/>
            <person name="Grigoriev I.V."/>
            <person name="Hibbett D.S."/>
            <person name="Martin F."/>
            <person name="Nordberg H.P."/>
            <person name="Cantor M.N."/>
            <person name="Hua S.X."/>
        </authorList>
    </citation>
    <scope>NUCLEOTIDE SEQUENCE [LARGE SCALE GENOMIC DNA]</scope>
    <source>
        <strain evidence="9">h7</strain>
    </source>
</reference>
<dbReference type="Pfam" id="PF07929">
    <property type="entry name" value="PRiA4_ORF3"/>
    <property type="match status" value="1"/>
</dbReference>
<feature type="region of interest" description="Disordered" evidence="4">
    <location>
        <begin position="114"/>
        <end position="158"/>
    </location>
</feature>
<feature type="compositionally biased region" description="Low complexity" evidence="4">
    <location>
        <begin position="120"/>
        <end position="138"/>
    </location>
</feature>
<feature type="domain" description="Plasmid pRiA4b Orf3-like" evidence="7">
    <location>
        <begin position="56"/>
        <end position="202"/>
    </location>
</feature>
<keyword evidence="5" id="KW-0472">Membrane</keyword>
<evidence type="ECO:0000256" key="3">
    <source>
        <dbReference type="ARBA" id="ARBA00022833"/>
    </source>
</evidence>
<dbReference type="SUPFAM" id="SSF159941">
    <property type="entry name" value="MM3350-like"/>
    <property type="match status" value="1"/>
</dbReference>
<dbReference type="OrthoDB" id="407198at2759"/>
<keyword evidence="5" id="KW-0812">Transmembrane</keyword>
<name>A0A0C3C170_HEBCY</name>
<feature type="transmembrane region" description="Helical" evidence="5">
    <location>
        <begin position="225"/>
        <end position="245"/>
    </location>
</feature>
<keyword evidence="2" id="KW-0863">Zinc-finger</keyword>
<evidence type="ECO:0000256" key="5">
    <source>
        <dbReference type="SAM" id="Phobius"/>
    </source>
</evidence>
<dbReference type="InterPro" id="IPR024047">
    <property type="entry name" value="MM3350-like_sf"/>
</dbReference>
<keyword evidence="5" id="KW-1133">Transmembrane helix</keyword>
<sequence>MPPTSNERRCSWMLCSNQGKLRCSGCRDAEPQTVYCGEGCQKRDWKYHKKYCGRDAYTFDLTLLGTSNPVIKRTFDVPAWYTFRQLHYTLQYAMGPWDCTHLHEFSFTIPPSPPLPPPSSSLSLSSPSSSASTSTLNPTPTPTPTPSSRRPHDVFSKKEGKEVLRIGSKRLYDATRMPIPGEDAKLEMEESVLLQDVFDPAGKLYELVGGGGKGKTSGEVCALTYVYDFGVCVSFFLFVLLILCCF</sequence>
<evidence type="ECO:0000256" key="2">
    <source>
        <dbReference type="ARBA" id="ARBA00022771"/>
    </source>
</evidence>
<dbReference type="Proteomes" id="UP000053424">
    <property type="component" value="Unassembled WGS sequence"/>
</dbReference>
<dbReference type="HOGENOM" id="CLU_1129169_0_0_1"/>
<accession>A0A0C3C170</accession>
<keyword evidence="9" id="KW-1185">Reference proteome</keyword>
<gene>
    <name evidence="8" type="ORF">M413DRAFT_250023</name>
</gene>
<keyword evidence="1" id="KW-0479">Metal-binding</keyword>
<evidence type="ECO:0000313" key="9">
    <source>
        <dbReference type="Proteomes" id="UP000053424"/>
    </source>
</evidence>
<evidence type="ECO:0000259" key="6">
    <source>
        <dbReference type="Pfam" id="PF01753"/>
    </source>
</evidence>
<reference evidence="9" key="2">
    <citation type="submission" date="2015-01" db="EMBL/GenBank/DDBJ databases">
        <title>Evolutionary Origins and Diversification of the Mycorrhizal Mutualists.</title>
        <authorList>
            <consortium name="DOE Joint Genome Institute"/>
            <consortium name="Mycorrhizal Genomics Consortium"/>
            <person name="Kohler A."/>
            <person name="Kuo A."/>
            <person name="Nagy L.G."/>
            <person name="Floudas D."/>
            <person name="Copeland A."/>
            <person name="Barry K.W."/>
            <person name="Cichocki N."/>
            <person name="Veneault-Fourrey C."/>
            <person name="LaButti K."/>
            <person name="Lindquist E.A."/>
            <person name="Lipzen A."/>
            <person name="Lundell T."/>
            <person name="Morin E."/>
            <person name="Murat C."/>
            <person name="Riley R."/>
            <person name="Ohm R."/>
            <person name="Sun H."/>
            <person name="Tunlid A."/>
            <person name="Henrissat B."/>
            <person name="Grigoriev I.V."/>
            <person name="Hibbett D.S."/>
            <person name="Martin F."/>
        </authorList>
    </citation>
    <scope>NUCLEOTIDE SEQUENCE [LARGE SCALE GENOMIC DNA]</scope>
    <source>
        <strain evidence="9">h7</strain>
    </source>
</reference>
<keyword evidence="3" id="KW-0862">Zinc</keyword>
<protein>
    <submittedName>
        <fullName evidence="8">Uncharacterized protein</fullName>
    </submittedName>
</protein>
<evidence type="ECO:0000256" key="4">
    <source>
        <dbReference type="SAM" id="MobiDB-lite"/>
    </source>
</evidence>
<feature type="domain" description="MYND-type" evidence="6">
    <location>
        <begin position="15"/>
        <end position="52"/>
    </location>
</feature>
<organism evidence="8 9">
    <name type="scientific">Hebeloma cylindrosporum</name>
    <dbReference type="NCBI Taxonomy" id="76867"/>
    <lineage>
        <taxon>Eukaryota</taxon>
        <taxon>Fungi</taxon>
        <taxon>Dikarya</taxon>
        <taxon>Basidiomycota</taxon>
        <taxon>Agaricomycotina</taxon>
        <taxon>Agaricomycetes</taxon>
        <taxon>Agaricomycetidae</taxon>
        <taxon>Agaricales</taxon>
        <taxon>Agaricineae</taxon>
        <taxon>Hymenogastraceae</taxon>
        <taxon>Hebeloma</taxon>
    </lineage>
</organism>
<dbReference type="EMBL" id="KN831793">
    <property type="protein sequence ID" value="KIM38029.1"/>
    <property type="molecule type" value="Genomic_DNA"/>
</dbReference>
<dbReference type="Gene3D" id="6.10.140.2220">
    <property type="match status" value="1"/>
</dbReference>
<proteinExistence type="predicted"/>
<dbReference type="SUPFAM" id="SSF144232">
    <property type="entry name" value="HIT/MYND zinc finger-like"/>
    <property type="match status" value="1"/>
</dbReference>
<dbReference type="AlphaFoldDB" id="A0A0C3C170"/>
<dbReference type="Gene3D" id="3.10.290.30">
    <property type="entry name" value="MM3350-like"/>
    <property type="match status" value="1"/>
</dbReference>
<dbReference type="Pfam" id="PF01753">
    <property type="entry name" value="zf-MYND"/>
    <property type="match status" value="1"/>
</dbReference>
<dbReference type="STRING" id="686832.A0A0C3C170"/>
<dbReference type="GO" id="GO:0008270">
    <property type="term" value="F:zinc ion binding"/>
    <property type="evidence" value="ECO:0007669"/>
    <property type="project" value="UniProtKB-KW"/>
</dbReference>
<evidence type="ECO:0000313" key="8">
    <source>
        <dbReference type="EMBL" id="KIM38029.1"/>
    </source>
</evidence>